<dbReference type="SUPFAM" id="SSF49562">
    <property type="entry name" value="C2 domain (Calcium/lipid-binding domain, CaLB)"/>
    <property type="match status" value="1"/>
</dbReference>
<keyword evidence="3" id="KW-1185">Reference proteome</keyword>
<feature type="domain" description="C2" evidence="1">
    <location>
        <begin position="504"/>
        <end position="630"/>
    </location>
</feature>
<dbReference type="OrthoDB" id="3470276at2759"/>
<evidence type="ECO:0000259" key="1">
    <source>
        <dbReference type="PROSITE" id="PS50004"/>
    </source>
</evidence>
<sequence length="839" mass="94779">MYDLVERAWKNYRLLSRASAQFRPVCDQVLSIIGSLHLIEDQTQKLELSADSKRKLHGIKNSCNVMLSELEAALAKLKLDPSPDEFASISSKILDPTNKLSGYCESLRGDRQQKIIDLLEQIRGMDIKEFDEPIESDWEVLKAQLERLGLSKDVIEEECFFINDYIGQGYEDTIEEEHDVLPDYSPGAKRGPISEKVETETLPDYSRGAQRISIAEKVTELGQTTRNMAISDSDEPGTSSGLPPPYVFEEGSEDALAEAEFSQYIQKAIDIEANIRFLRRDSNPGTVPQPINWLPRYMQVQYKNSRGLIPMIAANSFTAMAYETAIRCSDDVDRLRWNLRVFPEALPGKSPTTGAVNEALHSLEVIAGALTRFTLLQDQQSNNELFSDLDTLDFEFSTAAAIDSHLIHSQFPSRDFELAQKSYYLVLTYIMGFLQVMSVVFPGQNYITSSLEECTFAWKYNKMDTRVAWIEKQMTTWSEVEDAVRFCRDWHRQRPTFRQQALAALENWQTSEMILSGAGANDMIEITVVGATAFPKTSFMKPSPFVKIVFYGPNKFGAAYRMFEQKTRVSQKTQYPIWNQTFQVGAQSGSKFIDFEIYDRVAGFDKELCRKRLLFSWVPGVEASFMNKSLMYGYDEEVDLPFSITEGKGKETETPILKLHLKWEGRIGKVEKLGFPTQAPGKMFQGGATAIPLPLVDPGNPQRTVAPPSFIREVSTQTSGSASVRLIVLVKVTTLTSVFRAFATPDLPLVFNHAPGFEIETKHKEAIPQLYAFGKKSIEEIMEHYGLSKSTIIQILGYPALERKRLARTGRPTQLYAGGRGDLSSWWKDCEAESDEKGW</sequence>
<dbReference type="AlphaFoldDB" id="A0A8H4RLD6"/>
<accession>A0A8H4RLD6</accession>
<dbReference type="Gene3D" id="2.60.40.150">
    <property type="entry name" value="C2 domain"/>
    <property type="match status" value="1"/>
</dbReference>
<dbReference type="Pfam" id="PF00168">
    <property type="entry name" value="C2"/>
    <property type="match status" value="1"/>
</dbReference>
<reference evidence="2 3" key="1">
    <citation type="submission" date="2020-03" db="EMBL/GenBank/DDBJ databases">
        <title>Draft Genome Sequence of Cudoniella acicularis.</title>
        <authorList>
            <person name="Buettner E."/>
            <person name="Kellner H."/>
        </authorList>
    </citation>
    <scope>NUCLEOTIDE SEQUENCE [LARGE SCALE GENOMIC DNA]</scope>
    <source>
        <strain evidence="2 3">DSM 108380</strain>
    </source>
</reference>
<dbReference type="Proteomes" id="UP000566819">
    <property type="component" value="Unassembled WGS sequence"/>
</dbReference>
<dbReference type="PROSITE" id="PS50004">
    <property type="entry name" value="C2"/>
    <property type="match status" value="1"/>
</dbReference>
<proteinExistence type="predicted"/>
<evidence type="ECO:0000313" key="3">
    <source>
        <dbReference type="Proteomes" id="UP000566819"/>
    </source>
</evidence>
<dbReference type="InterPro" id="IPR035892">
    <property type="entry name" value="C2_domain_sf"/>
</dbReference>
<comment type="caution">
    <text evidence="2">The sequence shown here is derived from an EMBL/GenBank/DDBJ whole genome shotgun (WGS) entry which is preliminary data.</text>
</comment>
<dbReference type="SMART" id="SM00239">
    <property type="entry name" value="C2"/>
    <property type="match status" value="1"/>
</dbReference>
<protein>
    <recommendedName>
        <fullName evidence="1">C2 domain-containing protein</fullName>
    </recommendedName>
</protein>
<evidence type="ECO:0000313" key="2">
    <source>
        <dbReference type="EMBL" id="KAF4632149.1"/>
    </source>
</evidence>
<organism evidence="2 3">
    <name type="scientific">Cudoniella acicularis</name>
    <dbReference type="NCBI Taxonomy" id="354080"/>
    <lineage>
        <taxon>Eukaryota</taxon>
        <taxon>Fungi</taxon>
        <taxon>Dikarya</taxon>
        <taxon>Ascomycota</taxon>
        <taxon>Pezizomycotina</taxon>
        <taxon>Leotiomycetes</taxon>
        <taxon>Helotiales</taxon>
        <taxon>Tricladiaceae</taxon>
        <taxon>Cudoniella</taxon>
    </lineage>
</organism>
<dbReference type="InterPro" id="IPR000008">
    <property type="entry name" value="C2_dom"/>
</dbReference>
<dbReference type="EMBL" id="JAAMPI010000373">
    <property type="protein sequence ID" value="KAF4632149.1"/>
    <property type="molecule type" value="Genomic_DNA"/>
</dbReference>
<gene>
    <name evidence="2" type="ORF">G7Y89_g5977</name>
</gene>
<dbReference type="CDD" id="cd00030">
    <property type="entry name" value="C2"/>
    <property type="match status" value="1"/>
</dbReference>
<name>A0A8H4RLD6_9HELO</name>